<evidence type="ECO:0000313" key="1">
    <source>
        <dbReference type="Proteomes" id="UP000035681"/>
    </source>
</evidence>
<sequence length="464" mass="54644">YYCYFSYIIYWLFKLEINKRTTLKNRGVKQRATMNYFNVDKPPAHKIIRDIKSSSVEDLDRSGKPISRKCSQKDEKIFKNPLSRIRNIIVNDLNLKPYKVQTVKRLLEGDAAERLAFVNSIENLIREDENFLDKLIMSDEAHFQLDEGINKQNVQYMSSENSEIYVEEHTQLTEIEDEEEMWYQQDGVSPHTAQETINLLKVIFPNKPISKKERLPNLSPLDFFLGMRLKISVDIHFKKLCKLFMIDCGNVMSQVQNILCSKNIEKFYNVNKAPERKTIRNIVDKFYRHENVADSPRSDENFLDKFIMNDEAHCYLNGHCSENSKTIVEKTVQRNDKKFLIPEIEGKKLTWFQQDEASLLQVKETIEFLKSVFDSRIIFQICAIKWPARSPDLTPLDFFLWGYLKDRVYKNCPKTSNDLKYNIDNEIMSIGENTLKRVIQTMLDRAIKCKETGEKHFDDFKVIS</sequence>
<reference evidence="2" key="1">
    <citation type="submission" date="2024-02" db="UniProtKB">
        <authorList>
            <consortium name="WormBaseParasite"/>
        </authorList>
    </citation>
    <scope>IDENTIFICATION</scope>
</reference>
<dbReference type="WBParaSite" id="TCONS_00016079.p1">
    <property type="protein sequence ID" value="TCONS_00016079.p1"/>
    <property type="gene ID" value="XLOC_010704"/>
</dbReference>
<organism evidence="1 2">
    <name type="scientific">Strongyloides stercoralis</name>
    <name type="common">Threadworm</name>
    <dbReference type="NCBI Taxonomy" id="6248"/>
    <lineage>
        <taxon>Eukaryota</taxon>
        <taxon>Metazoa</taxon>
        <taxon>Ecdysozoa</taxon>
        <taxon>Nematoda</taxon>
        <taxon>Chromadorea</taxon>
        <taxon>Rhabditida</taxon>
        <taxon>Tylenchina</taxon>
        <taxon>Panagrolaimomorpha</taxon>
        <taxon>Strongyloidoidea</taxon>
        <taxon>Strongyloididae</taxon>
        <taxon>Strongyloides</taxon>
    </lineage>
</organism>
<name>A0AAF5DNP8_STRER</name>
<dbReference type="Proteomes" id="UP000035681">
    <property type="component" value="Unplaced"/>
</dbReference>
<protein>
    <submittedName>
        <fullName evidence="2">Uncharacterized protein</fullName>
    </submittedName>
</protein>
<dbReference type="InterPro" id="IPR036397">
    <property type="entry name" value="RNaseH_sf"/>
</dbReference>
<evidence type="ECO:0000313" key="2">
    <source>
        <dbReference type="WBParaSite" id="TCONS_00016079.p1"/>
    </source>
</evidence>
<dbReference type="GO" id="GO:0003676">
    <property type="term" value="F:nucleic acid binding"/>
    <property type="evidence" value="ECO:0007669"/>
    <property type="project" value="InterPro"/>
</dbReference>
<dbReference type="PANTHER" id="PTHR47326">
    <property type="entry name" value="TRANSPOSABLE ELEMENT TC3 TRANSPOSASE-LIKE PROTEIN"/>
    <property type="match status" value="1"/>
</dbReference>
<accession>A0AAF5DNP8</accession>
<dbReference type="PANTHER" id="PTHR47326:SF1">
    <property type="entry name" value="HTH PSQ-TYPE DOMAIN-CONTAINING PROTEIN"/>
    <property type="match status" value="1"/>
</dbReference>
<proteinExistence type="predicted"/>
<dbReference type="Gene3D" id="3.30.420.10">
    <property type="entry name" value="Ribonuclease H-like superfamily/Ribonuclease H"/>
    <property type="match status" value="2"/>
</dbReference>
<dbReference type="AlphaFoldDB" id="A0AAF5DNP8"/>
<keyword evidence="1" id="KW-1185">Reference proteome</keyword>